<dbReference type="CDD" id="cd04301">
    <property type="entry name" value="NAT_SF"/>
    <property type="match status" value="1"/>
</dbReference>
<dbReference type="GO" id="GO:0016747">
    <property type="term" value="F:acyltransferase activity, transferring groups other than amino-acyl groups"/>
    <property type="evidence" value="ECO:0007669"/>
    <property type="project" value="InterPro"/>
</dbReference>
<dbReference type="PROSITE" id="PS51186">
    <property type="entry name" value="GNAT"/>
    <property type="match status" value="1"/>
</dbReference>
<feature type="domain" description="N-acetyltransferase" evidence="3">
    <location>
        <begin position="11"/>
        <end position="152"/>
    </location>
</feature>
<evidence type="ECO:0000259" key="3">
    <source>
        <dbReference type="PROSITE" id="PS51186"/>
    </source>
</evidence>
<organism evidence="4 5">
    <name type="scientific">Anoxynatronum buryatiense</name>
    <dbReference type="NCBI Taxonomy" id="489973"/>
    <lineage>
        <taxon>Bacteria</taxon>
        <taxon>Bacillati</taxon>
        <taxon>Bacillota</taxon>
        <taxon>Clostridia</taxon>
        <taxon>Eubacteriales</taxon>
        <taxon>Clostridiaceae</taxon>
        <taxon>Anoxynatronum</taxon>
    </lineage>
</organism>
<accession>A0AA45WVR9</accession>
<evidence type="ECO:0000256" key="1">
    <source>
        <dbReference type="ARBA" id="ARBA00022679"/>
    </source>
</evidence>
<keyword evidence="1" id="KW-0808">Transferase</keyword>
<dbReference type="Gene3D" id="3.40.630.30">
    <property type="match status" value="1"/>
</dbReference>
<dbReference type="SUPFAM" id="SSF55729">
    <property type="entry name" value="Acyl-CoA N-acyltransferases (Nat)"/>
    <property type="match status" value="1"/>
</dbReference>
<dbReference type="PANTHER" id="PTHR43420">
    <property type="entry name" value="ACETYLTRANSFERASE"/>
    <property type="match status" value="1"/>
</dbReference>
<keyword evidence="5" id="KW-1185">Reference proteome</keyword>
<gene>
    <name evidence="4" type="ORF">SAMN06296020_10547</name>
</gene>
<evidence type="ECO:0000313" key="4">
    <source>
        <dbReference type="EMBL" id="SMP53754.1"/>
    </source>
</evidence>
<comment type="caution">
    <text evidence="4">The sequence shown here is derived from an EMBL/GenBank/DDBJ whole genome shotgun (WGS) entry which is preliminary data.</text>
</comment>
<dbReference type="Pfam" id="PF00583">
    <property type="entry name" value="Acetyltransf_1"/>
    <property type="match status" value="1"/>
</dbReference>
<dbReference type="AlphaFoldDB" id="A0AA45WVR9"/>
<proteinExistence type="predicted"/>
<keyword evidence="2" id="KW-0012">Acyltransferase</keyword>
<dbReference type="EMBL" id="FXUF01000005">
    <property type="protein sequence ID" value="SMP53754.1"/>
    <property type="molecule type" value="Genomic_DNA"/>
</dbReference>
<dbReference type="InterPro" id="IPR016181">
    <property type="entry name" value="Acyl_CoA_acyltransferase"/>
</dbReference>
<name>A0AA45WVR9_9CLOT</name>
<dbReference type="Proteomes" id="UP001158066">
    <property type="component" value="Unassembled WGS sequence"/>
</dbReference>
<evidence type="ECO:0000313" key="5">
    <source>
        <dbReference type="Proteomes" id="UP001158066"/>
    </source>
</evidence>
<sequence length="152" mass="18316">MKVSYRDISFEEVHVMKDVWERNRQFHEEMSRFFGHYYTSLVFEERMKPFSGFGENRIKITIAEEEEEKSVIGYCLSTIDNHEGQMQTLHVLEDFRGNDIGKELMRRHLEWFETKGCTEISLVVSNENEKAIRFYENHGFRKNTIEMRLFKS</sequence>
<dbReference type="InterPro" id="IPR000182">
    <property type="entry name" value="GNAT_dom"/>
</dbReference>
<dbReference type="InterPro" id="IPR050680">
    <property type="entry name" value="YpeA/RimI_acetyltransf"/>
</dbReference>
<reference evidence="4" key="1">
    <citation type="submission" date="2017-05" db="EMBL/GenBank/DDBJ databases">
        <authorList>
            <person name="Varghese N."/>
            <person name="Submissions S."/>
        </authorList>
    </citation>
    <scope>NUCLEOTIDE SEQUENCE</scope>
    <source>
        <strain evidence="4">Su22</strain>
    </source>
</reference>
<protein>
    <submittedName>
        <fullName evidence="4">Acetyltransferase (GNAT) family protein</fullName>
    </submittedName>
</protein>
<evidence type="ECO:0000256" key="2">
    <source>
        <dbReference type="ARBA" id="ARBA00023315"/>
    </source>
</evidence>